<evidence type="ECO:0000256" key="5">
    <source>
        <dbReference type="SAM" id="MobiDB-lite"/>
    </source>
</evidence>
<gene>
    <name evidence="6" type="ORF">g.37942</name>
    <name evidence="7" type="ORF">g.37944</name>
</gene>
<sequence>MAENNGNDNDHKYNSKNLDSNQSKSEDSDDDNEENVMLGPDIGLGNHNAIHGRKLDHENSLPTDMGNNSDTPRREENPISFKHFLNRDASTSNLTGGVRPKMYPFISPPSRIANPELTSGLPDFVQDHLVMEQCFSNLPLNHQLTLENLPDFTPSISNNDDRSTNREDIPFDLTCSQRIHINNTGSSIPPFDLPEGLPFDLPSGSNDLSGAVKSLPDFLSDDPIHSGRRIDLSHPPSEPSSPSLSVSEISFTQRLEMENERLRRELESSRRQLAEHIQRNQTLEAELQLAKRRDNDDTTHLEKVMEQVEDNLKRTTKRAISAESKVTELKQRVKLLSNELNAVRFNRADLNASANHSTDEQLARDLRTTVNNAEISLRQMLNGIDSLRIIASTLEDRNRMIEDQPPDFMDQESQDGSGPAL</sequence>
<dbReference type="PANTHER" id="PTHR31259">
    <property type="entry name" value="ENDOSOME-ASSOCIATED TRAFFICKING REGULATOR 1"/>
    <property type="match status" value="1"/>
</dbReference>
<feature type="region of interest" description="Disordered" evidence="5">
    <location>
        <begin position="226"/>
        <end position="247"/>
    </location>
</feature>
<evidence type="ECO:0000313" key="7">
    <source>
        <dbReference type="EMBL" id="JAS28538.1"/>
    </source>
</evidence>
<feature type="compositionally biased region" description="Polar residues" evidence="5">
    <location>
        <begin position="60"/>
        <end position="70"/>
    </location>
</feature>
<dbReference type="GO" id="GO:0030496">
    <property type="term" value="C:midbody"/>
    <property type="evidence" value="ECO:0007669"/>
    <property type="project" value="TreeGrafter"/>
</dbReference>
<name>A0A1B6CH86_9HEMI</name>
<feature type="coiled-coil region" evidence="4">
    <location>
        <begin position="252"/>
        <end position="346"/>
    </location>
</feature>
<feature type="region of interest" description="Disordered" evidence="5">
    <location>
        <begin position="1"/>
        <end position="75"/>
    </location>
</feature>
<evidence type="ECO:0000313" key="6">
    <source>
        <dbReference type="EMBL" id="JAS12857.1"/>
    </source>
</evidence>
<dbReference type="GO" id="GO:0032465">
    <property type="term" value="P:regulation of cytokinesis"/>
    <property type="evidence" value="ECO:0007669"/>
    <property type="project" value="TreeGrafter"/>
</dbReference>
<evidence type="ECO:0000256" key="4">
    <source>
        <dbReference type="SAM" id="Coils"/>
    </source>
</evidence>
<comment type="similarity">
    <text evidence="1">Belongs to the ENTR1 family.</text>
</comment>
<dbReference type="PANTHER" id="PTHR31259:SF3">
    <property type="entry name" value="ENDOSOME-ASSOCIATED-TRAFFICKING REGULATOR 1"/>
    <property type="match status" value="1"/>
</dbReference>
<dbReference type="GO" id="GO:1903566">
    <property type="term" value="P:positive regulation of protein localization to cilium"/>
    <property type="evidence" value="ECO:0007669"/>
    <property type="project" value="TreeGrafter"/>
</dbReference>
<dbReference type="GO" id="GO:0005769">
    <property type="term" value="C:early endosome"/>
    <property type="evidence" value="ECO:0007669"/>
    <property type="project" value="TreeGrafter"/>
</dbReference>
<protein>
    <recommendedName>
        <fullName evidence="2">Endosome-associated-trafficking regulator 1</fullName>
    </recommendedName>
</protein>
<dbReference type="EMBL" id="GEDC01024441">
    <property type="protein sequence ID" value="JAS12857.1"/>
    <property type="molecule type" value="Transcribed_RNA"/>
</dbReference>
<reference evidence="6" key="1">
    <citation type="submission" date="2015-12" db="EMBL/GenBank/DDBJ databases">
        <title>De novo transcriptome assembly of four potential Pierce s Disease insect vectors from Arizona vineyards.</title>
        <authorList>
            <person name="Tassone E.E."/>
        </authorList>
    </citation>
    <scope>NUCLEOTIDE SEQUENCE</scope>
</reference>
<dbReference type="EMBL" id="GEDC01008760">
    <property type="protein sequence ID" value="JAS28538.1"/>
    <property type="molecule type" value="Transcribed_RNA"/>
</dbReference>
<organism evidence="6">
    <name type="scientific">Clastoptera arizonana</name>
    <name type="common">Arizona spittle bug</name>
    <dbReference type="NCBI Taxonomy" id="38151"/>
    <lineage>
        <taxon>Eukaryota</taxon>
        <taxon>Metazoa</taxon>
        <taxon>Ecdysozoa</taxon>
        <taxon>Arthropoda</taxon>
        <taxon>Hexapoda</taxon>
        <taxon>Insecta</taxon>
        <taxon>Pterygota</taxon>
        <taxon>Neoptera</taxon>
        <taxon>Paraneoptera</taxon>
        <taxon>Hemiptera</taxon>
        <taxon>Auchenorrhyncha</taxon>
        <taxon>Cercopoidea</taxon>
        <taxon>Clastopteridae</taxon>
        <taxon>Clastoptera</taxon>
    </lineage>
</organism>
<evidence type="ECO:0000256" key="2">
    <source>
        <dbReference type="ARBA" id="ARBA00016007"/>
    </source>
</evidence>
<evidence type="ECO:0000256" key="3">
    <source>
        <dbReference type="ARBA" id="ARBA00023054"/>
    </source>
</evidence>
<feature type="region of interest" description="Disordered" evidence="5">
    <location>
        <begin position="400"/>
        <end position="421"/>
    </location>
</feature>
<keyword evidence="3 4" id="KW-0175">Coiled coil</keyword>
<accession>A0A1B6CH86</accession>
<proteinExistence type="inferred from homology"/>
<evidence type="ECO:0000256" key="1">
    <source>
        <dbReference type="ARBA" id="ARBA00007791"/>
    </source>
</evidence>
<dbReference type="GO" id="GO:0036064">
    <property type="term" value="C:ciliary basal body"/>
    <property type="evidence" value="ECO:0007669"/>
    <property type="project" value="TreeGrafter"/>
</dbReference>
<dbReference type="InterPro" id="IPR026757">
    <property type="entry name" value="ENTR1"/>
</dbReference>
<dbReference type="AlphaFoldDB" id="A0A1B6CH86"/>
<dbReference type="GO" id="GO:0055037">
    <property type="term" value="C:recycling endosome"/>
    <property type="evidence" value="ECO:0007669"/>
    <property type="project" value="TreeGrafter"/>
</dbReference>
<dbReference type="GO" id="GO:0005813">
    <property type="term" value="C:centrosome"/>
    <property type="evidence" value="ECO:0007669"/>
    <property type="project" value="TreeGrafter"/>
</dbReference>
<dbReference type="GO" id="GO:0045724">
    <property type="term" value="P:positive regulation of cilium assembly"/>
    <property type="evidence" value="ECO:0007669"/>
    <property type="project" value="TreeGrafter"/>
</dbReference>